<sequence>MSRKIATRFLIGLVFFWNIQAAIVFLAFPREYLSSFILSGKVGEKVIQSWGILFIMWNIPYFMAMLNPEKERGLVLACLLMQLVGVVGETFLYVDLSEQFFTVKQSILRFIVFDGAGLLFLFIAWWLSRDQSTATA</sequence>
<name>E8N515_ANATU</name>
<feature type="transmembrane region" description="Helical" evidence="1">
    <location>
        <begin position="73"/>
        <end position="94"/>
    </location>
</feature>
<evidence type="ECO:0000256" key="1">
    <source>
        <dbReference type="SAM" id="Phobius"/>
    </source>
</evidence>
<dbReference type="KEGG" id="atm:ANT_15010"/>
<feature type="transmembrane region" description="Helical" evidence="1">
    <location>
        <begin position="106"/>
        <end position="127"/>
    </location>
</feature>
<keyword evidence="1" id="KW-0472">Membrane</keyword>
<organism evidence="2 3">
    <name type="scientific">Anaerolinea thermophila (strain DSM 14523 / JCM 11388 / NBRC 100420 / UNI-1)</name>
    <dbReference type="NCBI Taxonomy" id="926569"/>
    <lineage>
        <taxon>Bacteria</taxon>
        <taxon>Bacillati</taxon>
        <taxon>Chloroflexota</taxon>
        <taxon>Anaerolineae</taxon>
        <taxon>Anaerolineales</taxon>
        <taxon>Anaerolineaceae</taxon>
        <taxon>Anaerolinea</taxon>
    </lineage>
</organism>
<dbReference type="STRING" id="926569.ANT_15010"/>
<proteinExistence type="predicted"/>
<gene>
    <name evidence="2" type="ordered locus">ANT_15010</name>
</gene>
<accession>E8N515</accession>
<feature type="transmembrane region" description="Helical" evidence="1">
    <location>
        <begin position="9"/>
        <end position="28"/>
    </location>
</feature>
<dbReference type="OrthoDB" id="3174628at2"/>
<protein>
    <submittedName>
        <fullName evidence="2">Hypothetical membrane protein</fullName>
    </submittedName>
</protein>
<dbReference type="Proteomes" id="UP000008922">
    <property type="component" value="Chromosome"/>
</dbReference>
<keyword evidence="1" id="KW-1133">Transmembrane helix</keyword>
<feature type="transmembrane region" description="Helical" evidence="1">
    <location>
        <begin position="48"/>
        <end position="66"/>
    </location>
</feature>
<evidence type="ECO:0000313" key="3">
    <source>
        <dbReference type="Proteomes" id="UP000008922"/>
    </source>
</evidence>
<keyword evidence="1" id="KW-0812">Transmembrane</keyword>
<keyword evidence="3" id="KW-1185">Reference proteome</keyword>
<evidence type="ECO:0000313" key="2">
    <source>
        <dbReference type="EMBL" id="BAJ63529.1"/>
    </source>
</evidence>
<dbReference type="HOGENOM" id="CLU_129205_0_0_0"/>
<dbReference type="AlphaFoldDB" id="E8N515"/>
<dbReference type="EMBL" id="AP012029">
    <property type="protein sequence ID" value="BAJ63529.1"/>
    <property type="molecule type" value="Genomic_DNA"/>
</dbReference>
<reference evidence="2 3" key="1">
    <citation type="submission" date="2010-12" db="EMBL/GenBank/DDBJ databases">
        <title>Whole genome sequence of Anaerolinea thermophila UNI-1.</title>
        <authorList>
            <person name="Narita-Yamada S."/>
            <person name="Kishi E."/>
            <person name="Watanabe Y."/>
            <person name="Takasaki K."/>
            <person name="Ankai A."/>
            <person name="Oguchi A."/>
            <person name="Fukui S."/>
            <person name="Takahashi M."/>
            <person name="Yashiro I."/>
            <person name="Hosoyama A."/>
            <person name="Sekiguchi Y."/>
            <person name="Hanada S."/>
            <person name="Fujita N."/>
        </authorList>
    </citation>
    <scope>NUCLEOTIDE SEQUENCE [LARGE SCALE GENOMIC DNA]</scope>
    <source>
        <strain evidence="3">DSM 14523 / JCM 11388 / NBRC 100420 / UNI-1</strain>
    </source>
</reference>
<dbReference type="InParanoid" id="E8N515"/>